<dbReference type="AlphaFoldDB" id="A0A150PEU4"/>
<protein>
    <submittedName>
        <fullName evidence="3">Uncharacterized protein</fullName>
    </submittedName>
</protein>
<accession>A0A150PEU4</accession>
<gene>
    <name evidence="3" type="ORF">BE08_01030</name>
</gene>
<sequence length="217" mass="21357">MPAGAVPAHPPVHTGSGQVFPAPPPPPAQKSKTAPILAAVAAVAVLGVVGIVMMTKKDNDGATDESTANLIPLPSAPSIVTSDPTVAVPTVDVPTSEPSAPEPPPESKVEPGKVPAGDTPKSTPTSTAGPKAPPAGNDKAEQECRAAINLANGGNTELAAKRFAGCDGPRKAEARSAIGASAKRAVASKGCAAKSHAVAAARIGAGEAMSQLPARCQ</sequence>
<keyword evidence="2" id="KW-0812">Transmembrane</keyword>
<evidence type="ECO:0000256" key="2">
    <source>
        <dbReference type="SAM" id="Phobius"/>
    </source>
</evidence>
<feature type="transmembrane region" description="Helical" evidence="2">
    <location>
        <begin position="34"/>
        <end position="54"/>
    </location>
</feature>
<keyword evidence="2" id="KW-1133">Transmembrane helix</keyword>
<keyword evidence="2" id="KW-0472">Membrane</keyword>
<proteinExistence type="predicted"/>
<evidence type="ECO:0000313" key="4">
    <source>
        <dbReference type="Proteomes" id="UP000075420"/>
    </source>
</evidence>
<dbReference type="Proteomes" id="UP000075420">
    <property type="component" value="Unassembled WGS sequence"/>
</dbReference>
<dbReference type="EMBL" id="JELY01001923">
    <property type="protein sequence ID" value="KYF54186.1"/>
    <property type="molecule type" value="Genomic_DNA"/>
</dbReference>
<comment type="caution">
    <text evidence="3">The sequence shown here is derived from an EMBL/GenBank/DDBJ whole genome shotgun (WGS) entry which is preliminary data.</text>
</comment>
<evidence type="ECO:0000313" key="3">
    <source>
        <dbReference type="EMBL" id="KYF54186.1"/>
    </source>
</evidence>
<reference evidence="3 4" key="1">
    <citation type="submission" date="2014-02" db="EMBL/GenBank/DDBJ databases">
        <title>The small core and large imbalanced accessory genome model reveals a collaborative survival strategy of Sorangium cellulosum strains in nature.</title>
        <authorList>
            <person name="Han K."/>
            <person name="Peng R."/>
            <person name="Blom J."/>
            <person name="Li Y.-Z."/>
        </authorList>
    </citation>
    <scope>NUCLEOTIDE SEQUENCE [LARGE SCALE GENOMIC DNA]</scope>
    <source>
        <strain evidence="3 4">So0157-25</strain>
    </source>
</reference>
<feature type="region of interest" description="Disordered" evidence="1">
    <location>
        <begin position="1"/>
        <end position="31"/>
    </location>
</feature>
<evidence type="ECO:0000256" key="1">
    <source>
        <dbReference type="SAM" id="MobiDB-lite"/>
    </source>
</evidence>
<name>A0A150PEU4_SORCE</name>
<feature type="compositionally biased region" description="Low complexity" evidence="1">
    <location>
        <begin position="1"/>
        <end position="13"/>
    </location>
</feature>
<organism evidence="3 4">
    <name type="scientific">Sorangium cellulosum</name>
    <name type="common">Polyangium cellulosum</name>
    <dbReference type="NCBI Taxonomy" id="56"/>
    <lineage>
        <taxon>Bacteria</taxon>
        <taxon>Pseudomonadati</taxon>
        <taxon>Myxococcota</taxon>
        <taxon>Polyangia</taxon>
        <taxon>Polyangiales</taxon>
        <taxon>Polyangiaceae</taxon>
        <taxon>Sorangium</taxon>
    </lineage>
</organism>
<feature type="region of interest" description="Disordered" evidence="1">
    <location>
        <begin position="59"/>
        <end position="143"/>
    </location>
</feature>
<feature type="compositionally biased region" description="Low complexity" evidence="1">
    <location>
        <begin position="80"/>
        <end position="99"/>
    </location>
</feature>